<comment type="caution">
    <text evidence="2">The sequence shown here is derived from an EMBL/GenBank/DDBJ whole genome shotgun (WGS) entry which is preliminary data.</text>
</comment>
<keyword evidence="1" id="KW-0812">Transmembrane</keyword>
<keyword evidence="1" id="KW-1133">Transmembrane helix</keyword>
<name>A0A4R2GR47_9BACT</name>
<sequence length="43" mass="5048">MQTKILLKSIKSAHTTTKYEKVIGYLFIEFSPFMFVLLLKILL</sequence>
<gene>
    <name evidence="2" type="ORF">EV194_101226</name>
</gene>
<organism evidence="2 3">
    <name type="scientific">Natronoflexus pectinivorans</name>
    <dbReference type="NCBI Taxonomy" id="682526"/>
    <lineage>
        <taxon>Bacteria</taxon>
        <taxon>Pseudomonadati</taxon>
        <taxon>Bacteroidota</taxon>
        <taxon>Bacteroidia</taxon>
        <taxon>Marinilabiliales</taxon>
        <taxon>Marinilabiliaceae</taxon>
        <taxon>Natronoflexus</taxon>
    </lineage>
</organism>
<accession>A0A4R2GR47</accession>
<dbReference type="Proteomes" id="UP000295221">
    <property type="component" value="Unassembled WGS sequence"/>
</dbReference>
<keyword evidence="1" id="KW-0472">Membrane</keyword>
<dbReference type="AlphaFoldDB" id="A0A4R2GR47"/>
<dbReference type="EMBL" id="SLWK01000001">
    <property type="protein sequence ID" value="TCO10596.1"/>
    <property type="molecule type" value="Genomic_DNA"/>
</dbReference>
<proteinExistence type="predicted"/>
<feature type="transmembrane region" description="Helical" evidence="1">
    <location>
        <begin position="22"/>
        <end position="42"/>
    </location>
</feature>
<evidence type="ECO:0000313" key="2">
    <source>
        <dbReference type="EMBL" id="TCO10596.1"/>
    </source>
</evidence>
<keyword evidence="3" id="KW-1185">Reference proteome</keyword>
<reference evidence="2 3" key="1">
    <citation type="submission" date="2019-03" db="EMBL/GenBank/DDBJ databases">
        <title>Genomic Encyclopedia of Type Strains, Phase IV (KMG-IV): sequencing the most valuable type-strain genomes for metagenomic binning, comparative biology and taxonomic classification.</title>
        <authorList>
            <person name="Goeker M."/>
        </authorList>
    </citation>
    <scope>NUCLEOTIDE SEQUENCE [LARGE SCALE GENOMIC DNA]</scope>
    <source>
        <strain evidence="2 3">DSM 24179</strain>
    </source>
</reference>
<protein>
    <submittedName>
        <fullName evidence="2">Uncharacterized protein</fullName>
    </submittedName>
</protein>
<evidence type="ECO:0000256" key="1">
    <source>
        <dbReference type="SAM" id="Phobius"/>
    </source>
</evidence>
<evidence type="ECO:0000313" key="3">
    <source>
        <dbReference type="Proteomes" id="UP000295221"/>
    </source>
</evidence>